<name>A0A392VA47_9FABA</name>
<keyword evidence="2" id="KW-1185">Reference proteome</keyword>
<dbReference type="Proteomes" id="UP000265520">
    <property type="component" value="Unassembled WGS sequence"/>
</dbReference>
<sequence>GTGIPIGGGGHCRGTGGRSNNYCGGGYGNSYNGGSDGVGPFGLGGDGHNNSL</sequence>
<feature type="non-terminal residue" evidence="1">
    <location>
        <position position="1"/>
    </location>
</feature>
<reference evidence="1 2" key="1">
    <citation type="journal article" date="2018" name="Front. Plant Sci.">
        <title>Red Clover (Trifolium pratense) and Zigzag Clover (T. medium) - A Picture of Genomic Similarities and Differences.</title>
        <authorList>
            <person name="Dluhosova J."/>
            <person name="Istvanek J."/>
            <person name="Nedelnik J."/>
            <person name="Repkova J."/>
        </authorList>
    </citation>
    <scope>NUCLEOTIDE SEQUENCE [LARGE SCALE GENOMIC DNA]</scope>
    <source>
        <strain evidence="2">cv. 10/8</strain>
        <tissue evidence="1">Leaf</tissue>
    </source>
</reference>
<protein>
    <submittedName>
        <fullName evidence="1">Uncharacterized protein</fullName>
    </submittedName>
</protein>
<evidence type="ECO:0000313" key="2">
    <source>
        <dbReference type="Proteomes" id="UP000265520"/>
    </source>
</evidence>
<proteinExistence type="predicted"/>
<accession>A0A392VA47</accession>
<comment type="caution">
    <text evidence="1">The sequence shown here is derived from an EMBL/GenBank/DDBJ whole genome shotgun (WGS) entry which is preliminary data.</text>
</comment>
<organism evidence="1 2">
    <name type="scientific">Trifolium medium</name>
    <dbReference type="NCBI Taxonomy" id="97028"/>
    <lineage>
        <taxon>Eukaryota</taxon>
        <taxon>Viridiplantae</taxon>
        <taxon>Streptophyta</taxon>
        <taxon>Embryophyta</taxon>
        <taxon>Tracheophyta</taxon>
        <taxon>Spermatophyta</taxon>
        <taxon>Magnoliopsida</taxon>
        <taxon>eudicotyledons</taxon>
        <taxon>Gunneridae</taxon>
        <taxon>Pentapetalae</taxon>
        <taxon>rosids</taxon>
        <taxon>fabids</taxon>
        <taxon>Fabales</taxon>
        <taxon>Fabaceae</taxon>
        <taxon>Papilionoideae</taxon>
        <taxon>50 kb inversion clade</taxon>
        <taxon>NPAAA clade</taxon>
        <taxon>Hologalegina</taxon>
        <taxon>IRL clade</taxon>
        <taxon>Trifolieae</taxon>
        <taxon>Trifolium</taxon>
    </lineage>
</organism>
<evidence type="ECO:0000313" key="1">
    <source>
        <dbReference type="EMBL" id="MCI83340.1"/>
    </source>
</evidence>
<dbReference type="EMBL" id="LXQA011064698">
    <property type="protein sequence ID" value="MCI83340.1"/>
    <property type="molecule type" value="Genomic_DNA"/>
</dbReference>
<dbReference type="AlphaFoldDB" id="A0A392VA47"/>